<evidence type="ECO:0000313" key="2">
    <source>
        <dbReference type="Proteomes" id="UP000318186"/>
    </source>
</evidence>
<gene>
    <name evidence="1" type="ORF">FHX80_13268</name>
</gene>
<organism evidence="1 2">
    <name type="scientific">Streptomyces brevispora</name>
    <dbReference type="NCBI Taxonomy" id="887462"/>
    <lineage>
        <taxon>Bacteria</taxon>
        <taxon>Bacillati</taxon>
        <taxon>Actinomycetota</taxon>
        <taxon>Actinomycetes</taxon>
        <taxon>Kitasatosporales</taxon>
        <taxon>Streptomycetaceae</taxon>
        <taxon>Streptomyces</taxon>
    </lineage>
</organism>
<accession>A0A561TUR3</accession>
<name>A0A561TUR3_9ACTN</name>
<protein>
    <submittedName>
        <fullName evidence="1">Uncharacterized protein</fullName>
    </submittedName>
</protein>
<reference evidence="1 2" key="1">
    <citation type="submission" date="2019-06" db="EMBL/GenBank/DDBJ databases">
        <title>Sequencing the genomes of 1000 actinobacteria strains.</title>
        <authorList>
            <person name="Klenk H.-P."/>
        </authorList>
    </citation>
    <scope>NUCLEOTIDE SEQUENCE [LARGE SCALE GENOMIC DNA]</scope>
    <source>
        <strain evidence="1 2">DSM 42059</strain>
    </source>
</reference>
<dbReference type="EMBL" id="VIWW01000003">
    <property type="protein sequence ID" value="TWF90852.1"/>
    <property type="molecule type" value="Genomic_DNA"/>
</dbReference>
<comment type="caution">
    <text evidence="1">The sequence shown here is derived from an EMBL/GenBank/DDBJ whole genome shotgun (WGS) entry which is preliminary data.</text>
</comment>
<sequence>MDAGQIDQVRQFNRTVTERVGALQDHYLARGRPIGEARLLWETG</sequence>
<evidence type="ECO:0000313" key="1">
    <source>
        <dbReference type="EMBL" id="TWF90852.1"/>
    </source>
</evidence>
<dbReference type="AlphaFoldDB" id="A0A561TUR3"/>
<proteinExistence type="predicted"/>
<dbReference type="Proteomes" id="UP000318186">
    <property type="component" value="Unassembled WGS sequence"/>
</dbReference>